<comment type="caution">
    <text evidence="2">The sequence shown here is derived from an EMBL/GenBank/DDBJ whole genome shotgun (WGS) entry which is preliminary data.</text>
</comment>
<protein>
    <recommendedName>
        <fullName evidence="1">DUF4283 domain-containing protein</fullName>
    </recommendedName>
</protein>
<dbReference type="Proteomes" id="UP000828251">
    <property type="component" value="Unassembled WGS sequence"/>
</dbReference>
<dbReference type="Pfam" id="PF14111">
    <property type="entry name" value="DUF4283"/>
    <property type="match status" value="1"/>
</dbReference>
<name>A0A9D3ZGD4_9ROSI</name>
<gene>
    <name evidence="2" type="ORF">J1N35_044730</name>
</gene>
<reference evidence="2 3" key="1">
    <citation type="journal article" date="2021" name="Plant Biotechnol. J.">
        <title>Multi-omics assisted identification of the key and species-specific regulatory components of drought-tolerant mechanisms in Gossypium stocksii.</title>
        <authorList>
            <person name="Yu D."/>
            <person name="Ke L."/>
            <person name="Zhang D."/>
            <person name="Wu Y."/>
            <person name="Sun Y."/>
            <person name="Mei J."/>
            <person name="Sun J."/>
            <person name="Sun Y."/>
        </authorList>
    </citation>
    <scope>NUCLEOTIDE SEQUENCE [LARGE SCALE GENOMIC DNA]</scope>
    <source>
        <strain evidence="3">cv. E1</strain>
        <tissue evidence="2">Leaf</tissue>
    </source>
</reference>
<proteinExistence type="predicted"/>
<dbReference type="AlphaFoldDB" id="A0A9D3ZGD4"/>
<feature type="domain" description="DUF4283" evidence="1">
    <location>
        <begin position="4"/>
        <end position="80"/>
    </location>
</feature>
<dbReference type="InterPro" id="IPR025558">
    <property type="entry name" value="DUF4283"/>
</dbReference>
<dbReference type="EMBL" id="JAIQCV010000013">
    <property type="protein sequence ID" value="KAH1032556.1"/>
    <property type="molecule type" value="Genomic_DNA"/>
</dbReference>
<dbReference type="OrthoDB" id="1939300at2759"/>
<organism evidence="2 3">
    <name type="scientific">Gossypium stocksii</name>
    <dbReference type="NCBI Taxonomy" id="47602"/>
    <lineage>
        <taxon>Eukaryota</taxon>
        <taxon>Viridiplantae</taxon>
        <taxon>Streptophyta</taxon>
        <taxon>Embryophyta</taxon>
        <taxon>Tracheophyta</taxon>
        <taxon>Spermatophyta</taxon>
        <taxon>Magnoliopsida</taxon>
        <taxon>eudicotyledons</taxon>
        <taxon>Gunneridae</taxon>
        <taxon>Pentapetalae</taxon>
        <taxon>rosids</taxon>
        <taxon>malvids</taxon>
        <taxon>Malvales</taxon>
        <taxon>Malvaceae</taxon>
        <taxon>Malvoideae</taxon>
        <taxon>Gossypium</taxon>
    </lineage>
</organism>
<dbReference type="PANTHER" id="PTHR31286">
    <property type="entry name" value="GLYCINE-RICH CELL WALL STRUCTURAL PROTEIN 1.8-LIKE"/>
    <property type="match status" value="1"/>
</dbReference>
<dbReference type="InterPro" id="IPR040256">
    <property type="entry name" value="At4g02000-like"/>
</dbReference>
<evidence type="ECO:0000313" key="2">
    <source>
        <dbReference type="EMBL" id="KAH1032556.1"/>
    </source>
</evidence>
<keyword evidence="3" id="KW-1185">Reference proteome</keyword>
<dbReference type="PANTHER" id="PTHR31286:SF173">
    <property type="entry name" value="DUF4283 DOMAIN-CONTAINING PROTEIN"/>
    <property type="match status" value="1"/>
</dbReference>
<evidence type="ECO:0000259" key="1">
    <source>
        <dbReference type="Pfam" id="PF14111"/>
    </source>
</evidence>
<accession>A0A9D3ZGD4</accession>
<sequence>MESMMVVQLLGRNIGYGALHNRILNLWKPLQPFRLMDVANGYYLVRFQSMGDYEMALNCGPWIVFGHYLTVQPWMVNFDPLRPFPNGILAWIYFLGQLGDTINLSSNGLDPKRHTVVNFKEDLDSISKAKMGNGGSMTCGNSSSLSRTYGVDNRKGSGHNGKSIVKSIRGRGGRFKPTSSSRIFLSKAMGSMAVLISTQVEIPLGN</sequence>
<evidence type="ECO:0000313" key="3">
    <source>
        <dbReference type="Proteomes" id="UP000828251"/>
    </source>
</evidence>